<dbReference type="Proteomes" id="UP000016931">
    <property type="component" value="Unassembled WGS sequence"/>
</dbReference>
<comment type="subcellular location">
    <subcellularLocation>
        <location evidence="1">Golgi apparatus membrane</location>
        <topology evidence="1">Peripheral membrane protein</topology>
    </subcellularLocation>
</comment>
<accession>M3BS62</accession>
<keyword evidence="5" id="KW-0472">Membrane</keyword>
<dbReference type="PANTHER" id="PTHR14042">
    <property type="entry name" value="DOPEY-RELATED"/>
    <property type="match status" value="1"/>
</dbReference>
<dbReference type="eggNOG" id="KOG3613">
    <property type="taxonomic scope" value="Eukaryota"/>
</dbReference>
<evidence type="ECO:0000256" key="5">
    <source>
        <dbReference type="ARBA" id="ARBA00023136"/>
    </source>
</evidence>
<evidence type="ECO:0000313" key="12">
    <source>
        <dbReference type="Proteomes" id="UP000016931"/>
    </source>
</evidence>
<dbReference type="Gene3D" id="1.25.10.10">
    <property type="entry name" value="Leucine-rich Repeat Variant"/>
    <property type="match status" value="1"/>
</dbReference>
<feature type="domain" description="DOP1 N-terminal" evidence="8">
    <location>
        <begin position="39"/>
        <end position="358"/>
    </location>
</feature>
<dbReference type="InterPro" id="IPR016024">
    <property type="entry name" value="ARM-type_fold"/>
</dbReference>
<organism evidence="11 12">
    <name type="scientific">Sphaerulina musiva (strain SO2202)</name>
    <name type="common">Poplar stem canker fungus</name>
    <name type="synonym">Septoria musiva</name>
    <dbReference type="NCBI Taxonomy" id="692275"/>
    <lineage>
        <taxon>Eukaryota</taxon>
        <taxon>Fungi</taxon>
        <taxon>Dikarya</taxon>
        <taxon>Ascomycota</taxon>
        <taxon>Pezizomycotina</taxon>
        <taxon>Dothideomycetes</taxon>
        <taxon>Dothideomycetidae</taxon>
        <taxon>Mycosphaerellales</taxon>
        <taxon>Mycosphaerellaceae</taxon>
        <taxon>Sphaerulina</taxon>
    </lineage>
</organism>
<name>M3BS62_SPHMS</name>
<dbReference type="STRING" id="692275.M3BS62"/>
<comment type="similarity">
    <text evidence="6">Belongs to the DOP1 family.</text>
</comment>
<dbReference type="GO" id="GO:0006895">
    <property type="term" value="P:Golgi to endosome transport"/>
    <property type="evidence" value="ECO:0007669"/>
    <property type="project" value="InterPro"/>
</dbReference>
<keyword evidence="2" id="KW-0813">Transport</keyword>
<proteinExistence type="inferred from homology"/>
<keyword evidence="4" id="KW-0333">Golgi apparatus</keyword>
<dbReference type="OMA" id="GLETCIA"/>
<dbReference type="GO" id="GO:0015031">
    <property type="term" value="P:protein transport"/>
    <property type="evidence" value="ECO:0007669"/>
    <property type="project" value="UniProtKB-KW"/>
</dbReference>
<keyword evidence="12" id="KW-1185">Reference proteome</keyword>
<feature type="region of interest" description="Disordered" evidence="7">
    <location>
        <begin position="1018"/>
        <end position="1048"/>
    </location>
</feature>
<protein>
    <submittedName>
        <fullName evidence="11">Dopey_N-domain-containing protein</fullName>
    </submittedName>
</protein>
<sequence>MSLDIPSGGRSISPSSSGRASPVPRNTRRAVEGDLFRADKSLRRYGANVERALATWEISPEEWADYIAFLARLLKAIQTHPKDVGLLPHSTAVAARLAQCLNPALPSGVHQKALEVYNYIFSTFGGDFISAHLHELLPGLASVLSFASLSVRPGLYDIFEQHVVVLPPDELRPALKSLILGLLPALEEGQGEDFERAFGVLSALEQSFASHHEDAFSSDDSGGYFWQCLFLGVITSPARRQGALNYLLRALPTFPGSVSIVGSGSKPASMSREVECIVSPEPGLLVRCFVCGLSDSQLLVQRGFLDLLVTNLPLNSLVLQERAGNENLDRLVTAVSQVSLRKDMSLNRRLWSWFLGPEPKDIADNSQLSSLNLERNLSNDATTTTQQDYFLKYGRKSLERCLLAMLQTPNQDVATRARAYRVCSSLMDRWEIGGHLVTRIFPPAMRALHAYGLTASASQVADVVKSASTFFDTVEASLIFSTFIDILQDALDRGCSAELNLELVTWVVDTFNVRDEEMVVTHIPTMLVYLASNMVSSAQSPGVQLRIMTLMSRLLDLIPVRTLQPSRQGTVGRSDTPDAGDVADEHIRHTVLGFYQQAGAADHKHPPFSVNHIISLTGSRVASVVGSALVVADSQIYVPSVALLQTLLDKASNIDVLRYSDLCEKLQNVTEQRAWTAQDLSFPMISATVSLIASLHPAKPQSCLDSAVLQELVAGLAAQLWNYLSPEHPKYHVEAVRALWHLEELIAPEDALRSSLTKLTRAPAPDVGQAETFRRFTVLWIHSVPPSGQETTSNRRASSMSVLAGMRHSADAKTILEPSLMLALDALDDITEPAFEVIKSWLHNLTTLDQILQLLFARLKRCSLVQKDSTPGISTAQYKRQQADLVRDLEHVLRHFQGILTHGTQWTWQCLSKTSISTRPEDEHHNALSFLAVTCIELLCNEQHDSLAVNRLLLSMLDAMLLGPAAIELQPLDLDASLLDKLMICINGDMHTLQGGLLKLIKTSLKLRLHITAVPTDVHPPPLSTSTKEKRPSPAPSPRPWASTNGAAAKSVVKHHPPQLFDCIRTGFSSPRARYHLDLWLDFLADILPNFADAIFSNLLPLVGTFCQQLDQTHDQLAAISSTKDLTTVVMPEAVISNLLGALEMILDHAYRCLLSETAEDTAPKDVESRSYFFTNVATGVFKSEGPPSRTATANSRLTVILVLHDAIRVALKMWLWASDTNSTAHDQSSASTTAYNAFKVRNKSRHILEQIFAVEPLESLEVIMLHWCDTQTAHEAASTMSLLQIMQVSKPKRVIPAILDALCTRTNPTSIPTSRHSSLTIDLSSGNVATFLSAYLDSTEDDAMDEVWPNCISFLRDVLSNPLPHRQVLSHLLSIILLLAEKLSNTNFGEQRKMRKDLGDIFQRLLTATFTALPSGSIAEYAVDNMQHGDNGYRQAETEQAMALLPVLNRVTAKIDLILDTPEKIAAAINNISQSLIAPIFRSRTFPKNVSVDVLQLVVEISRKGPAMKTWKKEVTDAFNDPRLFACSPELMADGWFPALHQWSLDDKERMPDLLSRLAPPSSAGIMFGVGASAARLEADRKTQLNLRRMCLLFLASPEDTYMPHLRTIEEKLSELFEASPASSPSATIKAELFMLCRVLALSVSAMHLSPLWPIINDKLQAVLTSLFPSHSTARDYNNLTLLQACKLLDLLITLSPDEFQLHEWLYITDTIDAVYQPLEWSSAALSDQIAEALGSSSMEDSMTATSSLATSAGKRVPLLGADLGVDKGDVKAMAREDFTRAVLRPFLNQLSIHAYEGVYSMDAPDVAALRQDVLNDLLDVSTMVE</sequence>
<evidence type="ECO:0000256" key="7">
    <source>
        <dbReference type="SAM" id="MobiDB-lite"/>
    </source>
</evidence>
<feature type="compositionally biased region" description="Low complexity" evidence="7">
    <location>
        <begin position="1"/>
        <end position="25"/>
    </location>
</feature>
<evidence type="ECO:0000256" key="4">
    <source>
        <dbReference type="ARBA" id="ARBA00023034"/>
    </source>
</evidence>
<dbReference type="RefSeq" id="XP_016757039.1">
    <property type="nucleotide sequence ID" value="XM_016902764.1"/>
</dbReference>
<feature type="domain" description="DOP1-like C-terminal" evidence="10">
    <location>
        <begin position="1332"/>
        <end position="1802"/>
    </location>
</feature>
<dbReference type="GO" id="GO:0005829">
    <property type="term" value="C:cytosol"/>
    <property type="evidence" value="ECO:0007669"/>
    <property type="project" value="GOC"/>
</dbReference>
<dbReference type="OrthoDB" id="297643at2759"/>
<dbReference type="Pfam" id="PF04118">
    <property type="entry name" value="Dopey_N"/>
    <property type="match status" value="1"/>
</dbReference>
<evidence type="ECO:0000259" key="10">
    <source>
        <dbReference type="Pfam" id="PF24598"/>
    </source>
</evidence>
<dbReference type="GO" id="GO:0000139">
    <property type="term" value="C:Golgi membrane"/>
    <property type="evidence" value="ECO:0007669"/>
    <property type="project" value="UniProtKB-SubCell"/>
</dbReference>
<dbReference type="PANTHER" id="PTHR14042:SF24">
    <property type="entry name" value="PROTEIN DOPEY-1 HOMOLOG"/>
    <property type="match status" value="1"/>
</dbReference>
<dbReference type="GO" id="GO:0005802">
    <property type="term" value="C:trans-Golgi network"/>
    <property type="evidence" value="ECO:0007669"/>
    <property type="project" value="TreeGrafter"/>
</dbReference>
<dbReference type="GeneID" id="27899901"/>
<dbReference type="GO" id="GO:0005768">
    <property type="term" value="C:endosome"/>
    <property type="evidence" value="ECO:0007669"/>
    <property type="project" value="TreeGrafter"/>
</dbReference>
<evidence type="ECO:0000256" key="6">
    <source>
        <dbReference type="ARBA" id="ARBA00046326"/>
    </source>
</evidence>
<evidence type="ECO:0000256" key="2">
    <source>
        <dbReference type="ARBA" id="ARBA00022448"/>
    </source>
</evidence>
<keyword evidence="3" id="KW-0653">Protein transport</keyword>
<evidence type="ECO:0000256" key="3">
    <source>
        <dbReference type="ARBA" id="ARBA00022927"/>
    </source>
</evidence>
<dbReference type="InterPro" id="IPR056458">
    <property type="entry name" value="TPR_DOP1_M"/>
</dbReference>
<dbReference type="SUPFAM" id="SSF48371">
    <property type="entry name" value="ARM repeat"/>
    <property type="match status" value="1"/>
</dbReference>
<gene>
    <name evidence="11" type="ORF">SEPMUDRAFT_136257</name>
</gene>
<feature type="region of interest" description="Disordered" evidence="7">
    <location>
        <begin position="1"/>
        <end position="28"/>
    </location>
</feature>
<evidence type="ECO:0000256" key="1">
    <source>
        <dbReference type="ARBA" id="ARBA00004395"/>
    </source>
</evidence>
<dbReference type="EMBL" id="KB456270">
    <property type="protein sequence ID" value="EMF08918.1"/>
    <property type="molecule type" value="Genomic_DNA"/>
</dbReference>
<feature type="domain" description="DOP1-like middle TPR" evidence="9">
    <location>
        <begin position="389"/>
        <end position="594"/>
    </location>
</feature>
<dbReference type="HOGENOM" id="CLU_001197_1_0_1"/>
<evidence type="ECO:0000259" key="9">
    <source>
        <dbReference type="Pfam" id="PF24597"/>
    </source>
</evidence>
<dbReference type="Pfam" id="PF24598">
    <property type="entry name" value="DOP1_C"/>
    <property type="match status" value="1"/>
</dbReference>
<dbReference type="InterPro" id="IPR040314">
    <property type="entry name" value="DOP1"/>
</dbReference>
<dbReference type="InterPro" id="IPR011989">
    <property type="entry name" value="ARM-like"/>
</dbReference>
<reference evidence="11 12" key="1">
    <citation type="journal article" date="2012" name="PLoS Pathog.">
        <title>Diverse lifestyles and strategies of plant pathogenesis encoded in the genomes of eighteen Dothideomycetes fungi.</title>
        <authorList>
            <person name="Ohm R.A."/>
            <person name="Feau N."/>
            <person name="Henrissat B."/>
            <person name="Schoch C.L."/>
            <person name="Horwitz B.A."/>
            <person name="Barry K.W."/>
            <person name="Condon B.J."/>
            <person name="Copeland A.C."/>
            <person name="Dhillon B."/>
            <person name="Glaser F."/>
            <person name="Hesse C.N."/>
            <person name="Kosti I."/>
            <person name="LaButti K."/>
            <person name="Lindquist E.A."/>
            <person name="Lucas S."/>
            <person name="Salamov A.A."/>
            <person name="Bradshaw R.E."/>
            <person name="Ciuffetti L."/>
            <person name="Hamelin R.C."/>
            <person name="Kema G.H.J."/>
            <person name="Lawrence C."/>
            <person name="Scott J.A."/>
            <person name="Spatafora J.W."/>
            <person name="Turgeon B.G."/>
            <person name="de Wit P.J.G.M."/>
            <person name="Zhong S."/>
            <person name="Goodwin S.B."/>
            <person name="Grigoriev I.V."/>
        </authorList>
    </citation>
    <scope>NUCLEOTIDE SEQUENCE [LARGE SCALE GENOMIC DNA]</scope>
    <source>
        <strain evidence="11 12">SO2202</strain>
    </source>
</reference>
<dbReference type="InterPro" id="IPR056457">
    <property type="entry name" value="DOP1_C"/>
</dbReference>
<evidence type="ECO:0000259" key="8">
    <source>
        <dbReference type="Pfam" id="PF04118"/>
    </source>
</evidence>
<dbReference type="InterPro" id="IPR007249">
    <property type="entry name" value="DOP1_N"/>
</dbReference>
<evidence type="ECO:0000313" key="11">
    <source>
        <dbReference type="EMBL" id="EMF08918.1"/>
    </source>
</evidence>
<dbReference type="Pfam" id="PF24597">
    <property type="entry name" value="TPR_DOP1_M"/>
    <property type="match status" value="1"/>
</dbReference>